<feature type="transmembrane region" description="Helical" evidence="1">
    <location>
        <begin position="12"/>
        <end position="29"/>
    </location>
</feature>
<organism evidence="2 3">
    <name type="scientific">Hufsiella ginkgonis</name>
    <dbReference type="NCBI Taxonomy" id="2695274"/>
    <lineage>
        <taxon>Bacteria</taxon>
        <taxon>Pseudomonadati</taxon>
        <taxon>Bacteroidota</taxon>
        <taxon>Sphingobacteriia</taxon>
        <taxon>Sphingobacteriales</taxon>
        <taxon>Sphingobacteriaceae</taxon>
        <taxon>Hufsiella</taxon>
    </lineage>
</organism>
<comment type="caution">
    <text evidence="2">The sequence shown here is derived from an EMBL/GenBank/DDBJ whole genome shotgun (WGS) entry which is preliminary data.</text>
</comment>
<reference evidence="2 3" key="1">
    <citation type="submission" date="2019-11" db="EMBL/GenBank/DDBJ databases">
        <title>Pedobacter sp. HMF7056 Genome sequencing and assembly.</title>
        <authorList>
            <person name="Kang H."/>
            <person name="Kim H."/>
            <person name="Joh K."/>
        </authorList>
    </citation>
    <scope>NUCLEOTIDE SEQUENCE [LARGE SCALE GENOMIC DNA]</scope>
    <source>
        <strain evidence="2 3">HMF7056</strain>
    </source>
</reference>
<keyword evidence="1" id="KW-0472">Membrane</keyword>
<feature type="transmembrane region" description="Helical" evidence="1">
    <location>
        <begin position="290"/>
        <end position="312"/>
    </location>
</feature>
<sequence length="374" mass="42310">MSPTFIGNLNKITEMAVAGLLVFLWFNSKPVIKEPNLMDKLVLFFIISVLISAIPAFYIWGQPFLQSIIGSIAYYSFLLYFIFLFGGFSADNIESLLRKFFFLTLIVFIINAAVFPDVLFAWRSESRRGGLTVFFYGQGFTALGCFYFLSEYIERRKLVHLGLFLFGCFCLFFLTRSRMNLLGLGLGAVTLVFFSQVKQRAGTTLMFIVVMMAGLYVSRDLIVKLSADSQLQVKNFKDDVRYQAHEYFLTNFQENTTTYAIGNGVPFGGSRLQLKLTKLSDQLGFYDADLGLTGIFLHFGIFGALIWVIIFFRVFSTRSNTTTGYVKAYFAMLLSTVFTGYSLFDPGYIPATVVALYLLRISATTALKLTRVKE</sequence>
<name>A0A7K1Y3H8_9SPHI</name>
<evidence type="ECO:0000313" key="2">
    <source>
        <dbReference type="EMBL" id="MXV17427.1"/>
    </source>
</evidence>
<dbReference type="Proteomes" id="UP000451233">
    <property type="component" value="Unassembled WGS sequence"/>
</dbReference>
<feature type="transmembrane region" description="Helical" evidence="1">
    <location>
        <begin position="100"/>
        <end position="122"/>
    </location>
</feature>
<feature type="transmembrane region" description="Helical" evidence="1">
    <location>
        <begin position="181"/>
        <end position="197"/>
    </location>
</feature>
<gene>
    <name evidence="2" type="ORF">GS398_19165</name>
</gene>
<dbReference type="AlphaFoldDB" id="A0A7K1Y3H8"/>
<accession>A0A7K1Y3H8</accession>
<feature type="transmembrane region" description="Helical" evidence="1">
    <location>
        <begin position="204"/>
        <end position="222"/>
    </location>
</feature>
<dbReference type="RefSeq" id="WP_160908436.1">
    <property type="nucleotide sequence ID" value="NZ_WVHS01000005.1"/>
</dbReference>
<evidence type="ECO:0000313" key="3">
    <source>
        <dbReference type="Proteomes" id="UP000451233"/>
    </source>
</evidence>
<protein>
    <recommendedName>
        <fullName evidence="4">O-antigen ligase domain-containing protein</fullName>
    </recommendedName>
</protein>
<evidence type="ECO:0000256" key="1">
    <source>
        <dbReference type="SAM" id="Phobius"/>
    </source>
</evidence>
<feature type="transmembrane region" description="Helical" evidence="1">
    <location>
        <begin position="41"/>
        <end position="61"/>
    </location>
</feature>
<dbReference type="EMBL" id="WVHS01000005">
    <property type="protein sequence ID" value="MXV17427.1"/>
    <property type="molecule type" value="Genomic_DNA"/>
</dbReference>
<feature type="transmembrane region" description="Helical" evidence="1">
    <location>
        <begin position="67"/>
        <end position="88"/>
    </location>
</feature>
<keyword evidence="3" id="KW-1185">Reference proteome</keyword>
<proteinExistence type="predicted"/>
<feature type="transmembrane region" description="Helical" evidence="1">
    <location>
        <begin position="158"/>
        <end position="175"/>
    </location>
</feature>
<feature type="transmembrane region" description="Helical" evidence="1">
    <location>
        <begin position="128"/>
        <end position="149"/>
    </location>
</feature>
<keyword evidence="1" id="KW-1133">Transmembrane helix</keyword>
<keyword evidence="1" id="KW-0812">Transmembrane</keyword>
<evidence type="ECO:0008006" key="4">
    <source>
        <dbReference type="Google" id="ProtNLM"/>
    </source>
</evidence>